<sequence>MAEAYFDIGEKYIRTKNRLVWYTFAGLRHSLDSIKSRCASFWLGPMRRRMSVRSLGRSCSGPEWIGSYEVLEYPRLSFGQMDLRNVETGTEYRIGYAQTKLA</sequence>
<dbReference type="AlphaFoldDB" id="A0A1B8P1P1"/>
<organism evidence="1 2">
    <name type="scientific">Halomonas elongata</name>
    <dbReference type="NCBI Taxonomy" id="2746"/>
    <lineage>
        <taxon>Bacteria</taxon>
        <taxon>Pseudomonadati</taxon>
        <taxon>Pseudomonadota</taxon>
        <taxon>Gammaproteobacteria</taxon>
        <taxon>Oceanospirillales</taxon>
        <taxon>Halomonadaceae</taxon>
        <taxon>Halomonas</taxon>
    </lineage>
</organism>
<name>A0A1B8P1P1_HALEL</name>
<dbReference type="EMBL" id="MAJD01000001">
    <property type="protein sequence ID" value="OBX36148.1"/>
    <property type="molecule type" value="Genomic_DNA"/>
</dbReference>
<proteinExistence type="predicted"/>
<protein>
    <submittedName>
        <fullName evidence="1">Uncharacterized protein</fullName>
    </submittedName>
</protein>
<gene>
    <name evidence="1" type="ORF">A8U91_00485</name>
</gene>
<dbReference type="Proteomes" id="UP000092504">
    <property type="component" value="Unassembled WGS sequence"/>
</dbReference>
<comment type="caution">
    <text evidence="1">The sequence shown here is derived from an EMBL/GenBank/DDBJ whole genome shotgun (WGS) entry which is preliminary data.</text>
</comment>
<evidence type="ECO:0000313" key="1">
    <source>
        <dbReference type="EMBL" id="OBX36148.1"/>
    </source>
</evidence>
<accession>A0A1B8P1P1</accession>
<evidence type="ECO:0000313" key="2">
    <source>
        <dbReference type="Proteomes" id="UP000092504"/>
    </source>
</evidence>
<reference evidence="1 2" key="1">
    <citation type="submission" date="2016-06" db="EMBL/GenBank/DDBJ databases">
        <title>Genome sequence of halotolerant plant growth promoting strain of Halomonas elongata HEK1 isolated from salterns of Rann of Kutch, Gujarat, India.</title>
        <authorList>
            <person name="Gaba S."/>
            <person name="Singh R.N."/>
            <person name="Abrol S."/>
            <person name="Kaushik R."/>
            <person name="Saxena A.K."/>
        </authorList>
    </citation>
    <scope>NUCLEOTIDE SEQUENCE [LARGE SCALE GENOMIC DNA]</scope>
    <source>
        <strain evidence="1 2">HEK1</strain>
    </source>
</reference>